<dbReference type="InterPro" id="IPR000157">
    <property type="entry name" value="TIR_dom"/>
</dbReference>
<dbReference type="Proteomes" id="UP001187471">
    <property type="component" value="Unassembled WGS sequence"/>
</dbReference>
<comment type="caution">
    <text evidence="2">The sequence shown here is derived from an EMBL/GenBank/DDBJ whole genome shotgun (WGS) entry which is preliminary data.</text>
</comment>
<dbReference type="GO" id="GO:0006952">
    <property type="term" value="P:defense response"/>
    <property type="evidence" value="ECO:0007669"/>
    <property type="project" value="InterPro"/>
</dbReference>
<dbReference type="SUPFAM" id="SSF52200">
    <property type="entry name" value="Toll/Interleukin receptor TIR domain"/>
    <property type="match status" value="1"/>
</dbReference>
<dbReference type="InterPro" id="IPR035897">
    <property type="entry name" value="Toll_tir_struct_dom_sf"/>
</dbReference>
<proteinExistence type="predicted"/>
<dbReference type="GO" id="GO:0043531">
    <property type="term" value="F:ADP binding"/>
    <property type="evidence" value="ECO:0007669"/>
    <property type="project" value="InterPro"/>
</dbReference>
<name>A0AA88UG73_9ASTE</name>
<protein>
    <recommendedName>
        <fullName evidence="1">TIR domain-containing protein</fullName>
    </recommendedName>
</protein>
<gene>
    <name evidence="2" type="ORF">RJ640_006253</name>
</gene>
<evidence type="ECO:0000313" key="2">
    <source>
        <dbReference type="EMBL" id="KAK2980881.1"/>
    </source>
</evidence>
<dbReference type="Gene3D" id="3.80.10.10">
    <property type="entry name" value="Ribonuclease Inhibitor"/>
    <property type="match status" value="1"/>
</dbReference>
<feature type="domain" description="TIR" evidence="1">
    <location>
        <begin position="1"/>
        <end position="157"/>
    </location>
</feature>
<evidence type="ECO:0000313" key="3">
    <source>
        <dbReference type="Proteomes" id="UP001187471"/>
    </source>
</evidence>
<keyword evidence="3" id="KW-1185">Reference proteome</keyword>
<dbReference type="Gene3D" id="3.40.50.10140">
    <property type="entry name" value="Toll/interleukin-1 receptor homology (TIR) domain"/>
    <property type="match status" value="2"/>
</dbReference>
<dbReference type="SUPFAM" id="SSF52540">
    <property type="entry name" value="P-loop containing nucleoside triphosphate hydrolases"/>
    <property type="match status" value="1"/>
</dbReference>
<dbReference type="InterPro" id="IPR002182">
    <property type="entry name" value="NB-ARC"/>
</dbReference>
<dbReference type="InterPro" id="IPR032675">
    <property type="entry name" value="LRR_dom_sf"/>
</dbReference>
<dbReference type="PANTHER" id="PTHR11017">
    <property type="entry name" value="LEUCINE-RICH REPEAT-CONTAINING PROTEIN"/>
    <property type="match status" value="1"/>
</dbReference>
<dbReference type="Gene3D" id="3.40.50.300">
    <property type="entry name" value="P-loop containing nucleotide triphosphate hydrolases"/>
    <property type="match status" value="1"/>
</dbReference>
<dbReference type="PRINTS" id="PR00364">
    <property type="entry name" value="DISEASERSIST"/>
</dbReference>
<evidence type="ECO:0000259" key="1">
    <source>
        <dbReference type="PROSITE" id="PS50104"/>
    </source>
</evidence>
<dbReference type="Pfam" id="PF00931">
    <property type="entry name" value="NB-ARC"/>
    <property type="match status" value="1"/>
</dbReference>
<dbReference type="GO" id="GO:0007165">
    <property type="term" value="P:signal transduction"/>
    <property type="evidence" value="ECO:0007669"/>
    <property type="project" value="InterPro"/>
</dbReference>
<sequence>MATTSASPFACHVFLSFRGEDTRKIFSDHLYTALSRISIVVLSENYASSTWCLDELVTILECNRTHVNAIFPVFYDVGPSEVRKREGSFEKAFARYENEVEAEGDHERRMELAKRVEGWKTALCQVADLTGMVLKNQADGHESKFIQKILKVVGDKVKRTVLSVAPHLIGLDLRAENINSWLQDGSNDVGIVAICGIGGIGKTTIAKYLYNLDFERFEGSSFLASIREVSEQPTGLLRLQRQLLSDILRGRNEKIFNIDQGIVRIKEALCCRKVLVVLDDVDQEDRLDAVLGMRDWLYPGSKIIITTRRKQLLKASEVHTVHEPLKLLKMIDLSHSHGLVSDILDFSLVPNLERLVLKHCINLIEVPESIGVLQRLVLLNLKGCQNLRKLPTTIHQLKSLEELILSGCSKLHHESPAYHLDNTKPPTLAQIAYGGDRQSTSEQKREEEMGMVRPLSMKFKLDASCF</sequence>
<accession>A0AA88UG73</accession>
<dbReference type="PROSITE" id="PS50104">
    <property type="entry name" value="TIR"/>
    <property type="match status" value="1"/>
</dbReference>
<dbReference type="SMART" id="SM00255">
    <property type="entry name" value="TIR"/>
    <property type="match status" value="1"/>
</dbReference>
<dbReference type="AlphaFoldDB" id="A0AA88UG73"/>
<dbReference type="InterPro" id="IPR044974">
    <property type="entry name" value="Disease_R_plants"/>
</dbReference>
<dbReference type="SUPFAM" id="SSF52047">
    <property type="entry name" value="RNI-like"/>
    <property type="match status" value="1"/>
</dbReference>
<organism evidence="2 3">
    <name type="scientific">Escallonia rubra</name>
    <dbReference type="NCBI Taxonomy" id="112253"/>
    <lineage>
        <taxon>Eukaryota</taxon>
        <taxon>Viridiplantae</taxon>
        <taxon>Streptophyta</taxon>
        <taxon>Embryophyta</taxon>
        <taxon>Tracheophyta</taxon>
        <taxon>Spermatophyta</taxon>
        <taxon>Magnoliopsida</taxon>
        <taxon>eudicotyledons</taxon>
        <taxon>Gunneridae</taxon>
        <taxon>Pentapetalae</taxon>
        <taxon>asterids</taxon>
        <taxon>campanulids</taxon>
        <taxon>Escalloniales</taxon>
        <taxon>Escalloniaceae</taxon>
        <taxon>Escallonia</taxon>
    </lineage>
</organism>
<dbReference type="InterPro" id="IPR027417">
    <property type="entry name" value="P-loop_NTPase"/>
</dbReference>
<reference evidence="2" key="1">
    <citation type="submission" date="2022-12" db="EMBL/GenBank/DDBJ databases">
        <title>Draft genome assemblies for two species of Escallonia (Escalloniales).</title>
        <authorList>
            <person name="Chanderbali A."/>
            <person name="Dervinis C."/>
            <person name="Anghel I."/>
            <person name="Soltis D."/>
            <person name="Soltis P."/>
            <person name="Zapata F."/>
        </authorList>
    </citation>
    <scope>NUCLEOTIDE SEQUENCE</scope>
    <source>
        <strain evidence="2">UCBG92.1500</strain>
        <tissue evidence="2">Leaf</tissue>
    </source>
</reference>
<dbReference type="EMBL" id="JAVXUO010001581">
    <property type="protein sequence ID" value="KAK2980881.1"/>
    <property type="molecule type" value="Genomic_DNA"/>
</dbReference>
<dbReference type="PANTHER" id="PTHR11017:SF271">
    <property type="entry name" value="DISEASE RESISTANCE PROTEIN (TIR-NBS-LRR CLASS) FAMILY"/>
    <property type="match status" value="1"/>
</dbReference>
<dbReference type="Pfam" id="PF01582">
    <property type="entry name" value="TIR"/>
    <property type="match status" value="1"/>
</dbReference>